<reference evidence="2" key="1">
    <citation type="journal article" date="2019" name="Int. J. Syst. Evol. Microbiol.">
        <title>The Global Catalogue of Microorganisms (GCM) 10K type strain sequencing project: providing services to taxonomists for standard genome sequencing and annotation.</title>
        <authorList>
            <consortium name="The Broad Institute Genomics Platform"/>
            <consortium name="The Broad Institute Genome Sequencing Center for Infectious Disease"/>
            <person name="Wu L."/>
            <person name="Ma J."/>
        </authorList>
    </citation>
    <scope>NUCLEOTIDE SEQUENCE [LARGE SCALE GENOMIC DNA]</scope>
    <source>
        <strain evidence="2">CGMCC 4.1467</strain>
    </source>
</reference>
<organism evidence="1 2">
    <name type="scientific">Haloferula chungangensis</name>
    <dbReference type="NCBI Taxonomy" id="1048331"/>
    <lineage>
        <taxon>Bacteria</taxon>
        <taxon>Pseudomonadati</taxon>
        <taxon>Verrucomicrobiota</taxon>
        <taxon>Verrucomicrobiia</taxon>
        <taxon>Verrucomicrobiales</taxon>
        <taxon>Verrucomicrobiaceae</taxon>
        <taxon>Haloferula</taxon>
    </lineage>
</organism>
<keyword evidence="2" id="KW-1185">Reference proteome</keyword>
<dbReference type="Proteomes" id="UP001596472">
    <property type="component" value="Unassembled WGS sequence"/>
</dbReference>
<evidence type="ECO:0000313" key="1">
    <source>
        <dbReference type="EMBL" id="MFC7339417.1"/>
    </source>
</evidence>
<evidence type="ECO:0000313" key="2">
    <source>
        <dbReference type="Proteomes" id="UP001596472"/>
    </source>
</evidence>
<dbReference type="EMBL" id="JBHTBS010000016">
    <property type="protein sequence ID" value="MFC7339417.1"/>
    <property type="molecule type" value="Genomic_DNA"/>
</dbReference>
<dbReference type="Pfam" id="PF07396">
    <property type="entry name" value="Porin_O_P"/>
    <property type="match status" value="1"/>
</dbReference>
<accession>A0ABW2LAH6</accession>
<comment type="caution">
    <text evidence="1">The sequence shown here is derived from an EMBL/GenBank/DDBJ whole genome shotgun (WGS) entry which is preliminary data.</text>
</comment>
<dbReference type="Gene3D" id="2.40.160.10">
    <property type="entry name" value="Porin"/>
    <property type="match status" value="1"/>
</dbReference>
<dbReference type="InterPro" id="IPR023614">
    <property type="entry name" value="Porin_dom_sf"/>
</dbReference>
<proteinExistence type="predicted"/>
<dbReference type="InterPro" id="IPR010870">
    <property type="entry name" value="Porin_O/P"/>
</dbReference>
<gene>
    <name evidence="1" type="ORF">ACFQY0_19650</name>
</gene>
<protein>
    <submittedName>
        <fullName evidence="1">Porin</fullName>
    </submittedName>
</protein>
<name>A0ABW2LAH6_9BACT</name>
<sequence length="427" mass="46955">MKGVSSLLSPLGCLIGGVLSAPGSLLADDAGGLEVDCKDVVSLAMLHKDAEDPWIQEFKLSGRFHWQAAYLQGRDANHYEFSDDYTEVRRFRLGAGLKFLNFFSANAGVNMVDDARNNLLPWPGGRKLGWGYEDFDIAVLSFDIGKAFGVEGVDDLAISYGRQKFNFSHEGHRSSNNLPTVERSAVSNKVYGGYRPTGLSIDAAKGDWTATLGIFSTDARTRIGGNVDFLGSWTEGVAYYSSVSYSACKEWAFTWDVLYNDADVLGGEDSLWGYKWATSVSGEYSDGRWGLIVDGIYGDNGGPSSGTLLSRRQGDFWGVVVMPYYWIVEGRLQGVLRYQYQGSENDRGSSVNSRYIRRVHGPSVDLSTYVGRGDAMHSLYAGVTTRLCGSHLKVQCGLEYDWLNIPGAGVDGELSAFTYWFGLQTFF</sequence>